<dbReference type="AlphaFoldDB" id="A0A8C9T360"/>
<sequence>MLLLSQRPDAPRTEPLLPGSVKRTLAVADGPYTTVGPGASKRPCLEDVALAKNFGCEQPNFSSGPAVGSHGVGGQGGVLETSSLASLYPVPSKASPAPLPGVGAARGAIPPPSVEQELQDILEELTRNPDPSLPELDLEKILGSKADESLGTAGGFMHPEAGGTPKRSTPGPSHLESQLTRSPGFPQAPGASSPRLSSSPGGPRYTLPPHLAKNAAPSQTPACSPMLSGASCSRPGSGWRDANRSHQPQAQPFCPEKLNSPALAPPTFTSQSSQSSFLSGTAPSPPLQQPSPACSFGPQNGGGNQLLKSVMQAGQNASAVGAEPYSLNNTTPLRHYDQDLAASRLGPLLRGNAPPGHYATPSAGAAGNAQVLQPHQVQRSLQSGGVAPHSRADQNAGGAASLQNPGSVARSGQGSGFSLLKTQLLRKQLMQQEKQRSMEQINGTQMSHCQQVASFQGVRRSLPPGCGYTMRTPASDPPRLTHNPALPTRVGLAPEGSLAPSSCTLGTFLGNMGSKEVVCLRSQEFRVPQRSGPGVLGLDTAPRQTAPYCQPPAQAGVSSPSFAARSLQPLPPQQHLRLPMQHSSSVSCGLFGSQQKSQLWRRQQQQQQHGLLRTSSEGHMDPGLHQHTFPAGGTAVGVAQFPSTIPHQTGGPPPNQVGLRLPSRPAGHLMSSNQPRGPLPSVGVVNPCPSQGMAPPTYSSAPGKHTPALGYNSGNPGQELPPYKFPHPPGNNRLIGGCGGVQGALEGGANTVDFIDTLVGPREDWLNNFTMIDKYLEQNT</sequence>
<reference evidence="2" key="3">
    <citation type="submission" date="2025-09" db="UniProtKB">
        <authorList>
            <consortium name="Ensembl"/>
        </authorList>
    </citation>
    <scope>IDENTIFICATION</scope>
</reference>
<dbReference type="GeneID" id="108922966"/>
<keyword evidence="3" id="KW-1185">Reference proteome</keyword>
<feature type="compositionally biased region" description="Polar residues" evidence="1">
    <location>
        <begin position="166"/>
        <end position="181"/>
    </location>
</feature>
<dbReference type="KEGG" id="sfm:108922966"/>
<accession>A0A8C9T360</accession>
<feature type="compositionally biased region" description="Low complexity" evidence="1">
    <location>
        <begin position="188"/>
        <end position="204"/>
    </location>
</feature>
<dbReference type="InterPro" id="IPR026131">
    <property type="entry name" value="MAMLD1"/>
</dbReference>
<dbReference type="PANTHER" id="PTHR15275:SF0">
    <property type="entry name" value="MASTERMIND-LIKE DOMAIN-CONTAINING PROTEIN 1"/>
    <property type="match status" value="1"/>
</dbReference>
<name>A0A8C9T360_SCLFO</name>
<dbReference type="GeneTree" id="ENSGT00990000212832"/>
<feature type="region of interest" description="Disordered" evidence="1">
    <location>
        <begin position="149"/>
        <end position="306"/>
    </location>
</feature>
<evidence type="ECO:0000313" key="2">
    <source>
        <dbReference type="Ensembl" id="ENSSFOP00015046112.1"/>
    </source>
</evidence>
<organism evidence="2 3">
    <name type="scientific">Scleropages formosus</name>
    <name type="common">Asian bonytongue</name>
    <name type="synonym">Osteoglossum formosum</name>
    <dbReference type="NCBI Taxonomy" id="113540"/>
    <lineage>
        <taxon>Eukaryota</taxon>
        <taxon>Metazoa</taxon>
        <taxon>Chordata</taxon>
        <taxon>Craniata</taxon>
        <taxon>Vertebrata</taxon>
        <taxon>Euteleostomi</taxon>
        <taxon>Actinopterygii</taxon>
        <taxon>Neopterygii</taxon>
        <taxon>Teleostei</taxon>
        <taxon>Osteoglossocephala</taxon>
        <taxon>Osteoglossomorpha</taxon>
        <taxon>Osteoglossiformes</taxon>
        <taxon>Osteoglossidae</taxon>
        <taxon>Scleropages</taxon>
    </lineage>
</organism>
<evidence type="ECO:0000256" key="1">
    <source>
        <dbReference type="SAM" id="MobiDB-lite"/>
    </source>
</evidence>
<feature type="compositionally biased region" description="Low complexity" evidence="1">
    <location>
        <begin position="597"/>
        <end position="615"/>
    </location>
</feature>
<feature type="region of interest" description="Disordered" evidence="1">
    <location>
        <begin position="597"/>
        <end position="662"/>
    </location>
</feature>
<feature type="region of interest" description="Disordered" evidence="1">
    <location>
        <begin position="375"/>
        <end position="414"/>
    </location>
</feature>
<feature type="compositionally biased region" description="Polar residues" evidence="1">
    <location>
        <begin position="401"/>
        <end position="412"/>
    </location>
</feature>
<dbReference type="PANTHER" id="PTHR15275">
    <property type="entry name" value="CG1 PROTEIN/F18"/>
    <property type="match status" value="1"/>
</dbReference>
<dbReference type="Ensembl" id="ENSSFOT00015041209.1">
    <property type="protein sequence ID" value="ENSSFOP00015046112.1"/>
    <property type="gene ID" value="ENSSFOG00015026578.1"/>
</dbReference>
<dbReference type="GO" id="GO:0016604">
    <property type="term" value="C:nuclear body"/>
    <property type="evidence" value="ECO:0007669"/>
    <property type="project" value="TreeGrafter"/>
</dbReference>
<evidence type="ECO:0000313" key="3">
    <source>
        <dbReference type="Proteomes" id="UP000694397"/>
    </source>
</evidence>
<dbReference type="OrthoDB" id="8630229at2759"/>
<reference evidence="2" key="2">
    <citation type="submission" date="2025-08" db="UniProtKB">
        <authorList>
            <consortium name="Ensembl"/>
        </authorList>
    </citation>
    <scope>IDENTIFICATION</scope>
</reference>
<proteinExistence type="predicted"/>
<dbReference type="GO" id="GO:0006357">
    <property type="term" value="P:regulation of transcription by RNA polymerase II"/>
    <property type="evidence" value="ECO:0007669"/>
    <property type="project" value="TreeGrafter"/>
</dbReference>
<feature type="compositionally biased region" description="Low complexity" evidence="1">
    <location>
        <begin position="265"/>
        <end position="277"/>
    </location>
</feature>
<dbReference type="Proteomes" id="UP000694397">
    <property type="component" value="Chromosome 13"/>
</dbReference>
<gene>
    <name evidence="2" type="primary">LOC108922966</name>
</gene>
<reference evidence="2 3" key="1">
    <citation type="submission" date="2019-04" db="EMBL/GenBank/DDBJ databases">
        <authorList>
            <consortium name="Wellcome Sanger Institute Data Sharing"/>
        </authorList>
    </citation>
    <scope>NUCLEOTIDE SEQUENCE [LARGE SCALE GENOMIC DNA]</scope>
</reference>
<protein>
    <submittedName>
        <fullName evidence="2">Mastermind-like domain-containing protein 1</fullName>
    </submittedName>
</protein>
<dbReference type="RefSeq" id="XP_029113417.1">
    <property type="nucleotide sequence ID" value="XM_029257584.1"/>
</dbReference>